<dbReference type="OrthoDB" id="676979at2759"/>
<name>A0A0S4KJT6_BODSA</name>
<feature type="transmembrane region" description="Helical" evidence="1">
    <location>
        <begin position="265"/>
        <end position="285"/>
    </location>
</feature>
<sequence>MLDVSSNNLSGTIPVQYAAWKSIDKLRHDSNSLSGTLPNSLFGGWTFVVDINMRMNGIIGTIPPALLARPALQKLYLGHNMFAGTMPSTIAMSVELLDLQNNSGLVGTLPFRLMLVTVCGTGVCSTGSLPLQYCLPATAAELKFAQLAPYASICTPSNEPTLSTATPLAINSTSGNTTSSQQSLARGTRSIGAAVAFASTIVAGGGAVRGAVPGLQRATTALRLALLCFADRGASEAMFCDPSSNAIGLSVPVGSSGLECAAGAAIGNAVLVVAVAMCLHSVALLRGYSRMIAAPISSTARSALWMLPASLLGP</sequence>
<dbReference type="PANTHER" id="PTHR48010:SF58">
    <property type="entry name" value="RECEPTOR PROTEIN KINASE-LIKE PROTEIN ZAR1"/>
    <property type="match status" value="1"/>
</dbReference>
<evidence type="ECO:0000256" key="1">
    <source>
        <dbReference type="SAM" id="Phobius"/>
    </source>
</evidence>
<proteinExistence type="predicted"/>
<dbReference type="InterPro" id="IPR050994">
    <property type="entry name" value="At_inactive_RLKs"/>
</dbReference>
<reference evidence="3" key="1">
    <citation type="submission" date="2015-09" db="EMBL/GenBank/DDBJ databases">
        <authorList>
            <consortium name="Pathogen Informatics"/>
        </authorList>
    </citation>
    <scope>NUCLEOTIDE SEQUENCE [LARGE SCALE GENOMIC DNA]</scope>
    <source>
        <strain evidence="3">Lake Konstanz</strain>
    </source>
</reference>
<dbReference type="VEuPathDB" id="TriTrypDB:BSAL_16300"/>
<gene>
    <name evidence="2" type="ORF">BSAL_16300</name>
</gene>
<dbReference type="Gene3D" id="3.80.10.10">
    <property type="entry name" value="Ribonuclease Inhibitor"/>
    <property type="match status" value="1"/>
</dbReference>
<dbReference type="InterPro" id="IPR032675">
    <property type="entry name" value="LRR_dom_sf"/>
</dbReference>
<evidence type="ECO:0000313" key="2">
    <source>
        <dbReference type="EMBL" id="CUI14810.1"/>
    </source>
</evidence>
<accession>A0A0S4KJT6</accession>
<keyword evidence="1" id="KW-1133">Transmembrane helix</keyword>
<dbReference type="PANTHER" id="PTHR48010">
    <property type="entry name" value="OS05G0588300 PROTEIN"/>
    <property type="match status" value="1"/>
</dbReference>
<keyword evidence="3" id="KW-1185">Reference proteome</keyword>
<organism evidence="2 3">
    <name type="scientific">Bodo saltans</name>
    <name type="common">Flagellated protozoan</name>
    <dbReference type="NCBI Taxonomy" id="75058"/>
    <lineage>
        <taxon>Eukaryota</taxon>
        <taxon>Discoba</taxon>
        <taxon>Euglenozoa</taxon>
        <taxon>Kinetoplastea</taxon>
        <taxon>Metakinetoplastina</taxon>
        <taxon>Eubodonida</taxon>
        <taxon>Bodonidae</taxon>
        <taxon>Bodo</taxon>
    </lineage>
</organism>
<keyword evidence="1" id="KW-0472">Membrane</keyword>
<dbReference type="EMBL" id="CYKH01001660">
    <property type="protein sequence ID" value="CUI14810.1"/>
    <property type="molecule type" value="Genomic_DNA"/>
</dbReference>
<dbReference type="AlphaFoldDB" id="A0A0S4KJT6"/>
<dbReference type="SUPFAM" id="SSF52058">
    <property type="entry name" value="L domain-like"/>
    <property type="match status" value="1"/>
</dbReference>
<evidence type="ECO:0000313" key="3">
    <source>
        <dbReference type="Proteomes" id="UP000051952"/>
    </source>
</evidence>
<dbReference type="Proteomes" id="UP000051952">
    <property type="component" value="Unassembled WGS sequence"/>
</dbReference>
<protein>
    <submittedName>
        <fullName evidence="2">GP46-like surface antigen, putative</fullName>
    </submittedName>
</protein>
<keyword evidence="1" id="KW-0812">Transmembrane</keyword>